<feature type="domain" description="Peptidase M1 membrane alanine aminopeptidase" evidence="13">
    <location>
        <begin position="219"/>
        <end position="432"/>
    </location>
</feature>
<dbReference type="SUPFAM" id="SSF55486">
    <property type="entry name" value="Metalloproteases ('zincins'), catalytic domain"/>
    <property type="match status" value="1"/>
</dbReference>
<dbReference type="AlphaFoldDB" id="A0A1I3J559"/>
<dbReference type="NCBIfam" id="TIGR02414">
    <property type="entry name" value="pepN_proteo"/>
    <property type="match status" value="1"/>
</dbReference>
<dbReference type="STRING" id="588602.SAMN04487991_0240"/>
<evidence type="ECO:0000256" key="6">
    <source>
        <dbReference type="ARBA" id="ARBA00022438"/>
    </source>
</evidence>
<dbReference type="PANTHER" id="PTHR46322">
    <property type="entry name" value="PUROMYCIN-SENSITIVE AMINOPEPTIDASE"/>
    <property type="match status" value="1"/>
</dbReference>
<evidence type="ECO:0000256" key="7">
    <source>
        <dbReference type="ARBA" id="ARBA00022670"/>
    </source>
</evidence>
<dbReference type="FunFam" id="3.30.2010.30:FF:000002">
    <property type="entry name" value="Putative aminopeptidase N"/>
    <property type="match status" value="1"/>
</dbReference>
<sequence>MKDAAPQTIHLKDYTPFGYEIESVHLTFRLAPGATRVISKIAFAPTPAAADKRFFLHGEELKLLSAKIDGAEITPRMVEGGLEADVPDVPFTWEAEVEIAPESNTALEGLYMSNGMYCTQCEAEGFRKITFYPDRPDVMAVFTVRIEGDLPVLLSNGNPVTKGDGFAEWHDPWPKPSYLFALVAGELINHPGFFTTKSGREVELNIWVRPGDEGKCAFGMQALKDSMKWDEDTYGREYDLDIFNIVAVDDFNMGAMENKGLNIFNSSCVLASKETSTDANFERIEGIIAHEYFHNWTGNRITCRDWFQLCLKEGLTVYRDQMFSGDMRSHAVKRIEEVLTLRARQFREDNGPLAHPVRPESFVEINNFYTATVYEKGAEIIGMLRRLVGDEDYKKGCELYFARHDGQAVTIEDWLKAFEDATGRDLAHFKQWYSQAGTPRLKMSETWEDGTLTLSFSQSTPPTPGQSEKKPQLIPIAVGLIGPNGDEVVPTTVLEMTEAEQSFTFEGLGARPVASVLRDFSAPVILEREIDAKTRAFLLAHDTDPFQKWEMGRTLAKDTLLAMIVKGTDPSHAYLDAIKSVVTDESLDPAFRALSLGLPSQDDLAQSLHDAGIIPNPQKIYEARESLRHILSDHLREVIPALYAENDAGAFTPDAEGSGKRSLRLAILALLSLRDEGVTARALYKRADNMTEQAGALQALLAAGHGKEELAAFAERWKDDRLVMDKWFMMQVAAAAPDRAATVAKSLSEHADFTMKNPNRFRAVFGALAGNHAGFHHESGAAYRLLADQLITLDALNPQTTARMSGAFETWKRYDADRQQLIRAELERILATPGLSRDTTEMVTRILSA</sequence>
<dbReference type="InterPro" id="IPR045357">
    <property type="entry name" value="Aminopeptidase_N-like_N"/>
</dbReference>
<dbReference type="Gene3D" id="3.30.2010.30">
    <property type="match status" value="1"/>
</dbReference>
<evidence type="ECO:0000256" key="5">
    <source>
        <dbReference type="ARBA" id="ARBA00015611"/>
    </source>
</evidence>
<evidence type="ECO:0000256" key="9">
    <source>
        <dbReference type="ARBA" id="ARBA00022801"/>
    </source>
</evidence>
<keyword evidence="6 17" id="KW-0031">Aminopeptidase</keyword>
<dbReference type="OrthoDB" id="100605at2"/>
<evidence type="ECO:0000256" key="2">
    <source>
        <dbReference type="ARBA" id="ARBA00001947"/>
    </source>
</evidence>
<proteinExistence type="inferred from homology"/>
<organism evidence="17 18">
    <name type="scientific">Celeribacter neptunius</name>
    <dbReference type="NCBI Taxonomy" id="588602"/>
    <lineage>
        <taxon>Bacteria</taxon>
        <taxon>Pseudomonadati</taxon>
        <taxon>Pseudomonadota</taxon>
        <taxon>Alphaproteobacteria</taxon>
        <taxon>Rhodobacterales</taxon>
        <taxon>Roseobacteraceae</taxon>
        <taxon>Celeribacter</taxon>
    </lineage>
</organism>
<protein>
    <recommendedName>
        <fullName evidence="5 12">Aminopeptidase N</fullName>
        <ecNumber evidence="4 12">3.4.11.2</ecNumber>
    </recommendedName>
</protein>
<dbReference type="Gene3D" id="1.25.50.10">
    <property type="entry name" value="Peptidase M1, alanyl aminopeptidase, C-terminal domain"/>
    <property type="match status" value="1"/>
</dbReference>
<dbReference type="InterPro" id="IPR035414">
    <property type="entry name" value="Peptidase_M1_pepN_Ig-like"/>
</dbReference>
<reference evidence="18" key="1">
    <citation type="submission" date="2016-10" db="EMBL/GenBank/DDBJ databases">
        <authorList>
            <person name="Varghese N."/>
            <person name="Submissions S."/>
        </authorList>
    </citation>
    <scope>NUCLEOTIDE SEQUENCE [LARGE SCALE GENOMIC DNA]</scope>
    <source>
        <strain evidence="18">DSM 26471</strain>
    </source>
</reference>
<dbReference type="PANTHER" id="PTHR46322:SF1">
    <property type="entry name" value="PUROMYCIN-SENSITIVE AMINOPEPTIDASE"/>
    <property type="match status" value="1"/>
</dbReference>
<dbReference type="Pfam" id="PF17900">
    <property type="entry name" value="Peptidase_M1_N"/>
    <property type="match status" value="1"/>
</dbReference>
<accession>A0A1I3J559</accession>
<evidence type="ECO:0000256" key="8">
    <source>
        <dbReference type="ARBA" id="ARBA00022723"/>
    </source>
</evidence>
<evidence type="ECO:0000256" key="10">
    <source>
        <dbReference type="ARBA" id="ARBA00022833"/>
    </source>
</evidence>
<comment type="catalytic activity">
    <reaction evidence="1">
        <text>Release of an N-terminal amino acid, Xaa-|-Yaa- from a peptide, amide or arylamide. Xaa is preferably Ala, but may be most amino acids including Pro (slow action). When a terminal hydrophobic residue is followed by a prolyl residue, the two may be released as an intact Xaa-Pro dipeptide.</text>
        <dbReference type="EC" id="3.4.11.2"/>
    </reaction>
</comment>
<dbReference type="Pfam" id="PF17432">
    <property type="entry name" value="DUF3458_C"/>
    <property type="match status" value="1"/>
</dbReference>
<keyword evidence="7" id="KW-0645">Protease</keyword>
<gene>
    <name evidence="17" type="ORF">SAMN04487991_0240</name>
</gene>
<dbReference type="InterPro" id="IPR001930">
    <property type="entry name" value="Peptidase_M1"/>
</dbReference>
<dbReference type="CDD" id="cd09600">
    <property type="entry name" value="M1_APN"/>
    <property type="match status" value="1"/>
</dbReference>
<dbReference type="Pfam" id="PF11940">
    <property type="entry name" value="DUF3458"/>
    <property type="match status" value="1"/>
</dbReference>
<dbReference type="Gene3D" id="2.60.40.1730">
    <property type="entry name" value="tricorn interacting facor f3 domain"/>
    <property type="match status" value="1"/>
</dbReference>
<dbReference type="GO" id="GO:0006508">
    <property type="term" value="P:proteolysis"/>
    <property type="evidence" value="ECO:0007669"/>
    <property type="project" value="UniProtKB-UniRule"/>
</dbReference>
<dbReference type="GO" id="GO:0008270">
    <property type="term" value="F:zinc ion binding"/>
    <property type="evidence" value="ECO:0007669"/>
    <property type="project" value="InterPro"/>
</dbReference>
<evidence type="ECO:0000259" key="14">
    <source>
        <dbReference type="Pfam" id="PF11940"/>
    </source>
</evidence>
<dbReference type="SUPFAM" id="SSF63737">
    <property type="entry name" value="Leukotriene A4 hydrolase N-terminal domain"/>
    <property type="match status" value="1"/>
</dbReference>
<dbReference type="InterPro" id="IPR042097">
    <property type="entry name" value="Aminopeptidase_N-like_N_sf"/>
</dbReference>
<dbReference type="RefSeq" id="WP_090055936.1">
    <property type="nucleotide sequence ID" value="NZ_FORH01000001.1"/>
</dbReference>
<comment type="cofactor">
    <cofactor evidence="2">
        <name>Zn(2+)</name>
        <dbReference type="ChEBI" id="CHEBI:29105"/>
    </cofactor>
</comment>
<keyword evidence="11" id="KW-0482">Metalloprotease</keyword>
<keyword evidence="10" id="KW-0862">Zinc</keyword>
<feature type="domain" description="Aminopeptidase N-like N-terminal" evidence="16">
    <location>
        <begin position="104"/>
        <end position="179"/>
    </location>
</feature>
<evidence type="ECO:0000259" key="16">
    <source>
        <dbReference type="Pfam" id="PF17900"/>
    </source>
</evidence>
<evidence type="ECO:0000256" key="3">
    <source>
        <dbReference type="ARBA" id="ARBA00010136"/>
    </source>
</evidence>
<dbReference type="EMBL" id="FORH01000001">
    <property type="protein sequence ID" value="SFI55343.1"/>
    <property type="molecule type" value="Genomic_DNA"/>
</dbReference>
<evidence type="ECO:0000256" key="4">
    <source>
        <dbReference type="ARBA" id="ARBA00012564"/>
    </source>
</evidence>
<name>A0A1I3J559_9RHOB</name>
<dbReference type="Pfam" id="PF01433">
    <property type="entry name" value="Peptidase_M1"/>
    <property type="match status" value="1"/>
</dbReference>
<feature type="domain" description="Peptidase M1 alanyl aminopeptidase C-terminal" evidence="15">
    <location>
        <begin position="534"/>
        <end position="847"/>
    </location>
</feature>
<dbReference type="Gene3D" id="1.10.390.10">
    <property type="entry name" value="Neutral Protease Domain 2"/>
    <property type="match status" value="1"/>
</dbReference>
<evidence type="ECO:0000259" key="13">
    <source>
        <dbReference type="Pfam" id="PF01433"/>
    </source>
</evidence>
<dbReference type="InterPro" id="IPR027268">
    <property type="entry name" value="Peptidase_M4/M1_CTD_sf"/>
</dbReference>
<feature type="domain" description="Peptidase M1 alanyl aminopeptidase Ig-like fold" evidence="14">
    <location>
        <begin position="437"/>
        <end position="528"/>
    </location>
</feature>
<dbReference type="EC" id="3.4.11.2" evidence="4 12"/>
<evidence type="ECO:0000313" key="17">
    <source>
        <dbReference type="EMBL" id="SFI55343.1"/>
    </source>
</evidence>
<evidence type="ECO:0000313" key="18">
    <source>
        <dbReference type="Proteomes" id="UP000199630"/>
    </source>
</evidence>
<dbReference type="InterPro" id="IPR014782">
    <property type="entry name" value="Peptidase_M1_dom"/>
</dbReference>
<dbReference type="InterPro" id="IPR012779">
    <property type="entry name" value="Peptidase_M1_pepN"/>
</dbReference>
<evidence type="ECO:0000256" key="1">
    <source>
        <dbReference type="ARBA" id="ARBA00000098"/>
    </source>
</evidence>
<dbReference type="GO" id="GO:0008237">
    <property type="term" value="F:metallopeptidase activity"/>
    <property type="evidence" value="ECO:0007669"/>
    <property type="project" value="UniProtKB-UniRule"/>
</dbReference>
<dbReference type="PRINTS" id="PR00756">
    <property type="entry name" value="ALADIPTASE"/>
</dbReference>
<evidence type="ECO:0000256" key="11">
    <source>
        <dbReference type="ARBA" id="ARBA00023049"/>
    </source>
</evidence>
<dbReference type="InterPro" id="IPR024601">
    <property type="entry name" value="Peptidase_M1_pepN_C"/>
</dbReference>
<keyword evidence="8" id="KW-0479">Metal-binding</keyword>
<comment type="similarity">
    <text evidence="3">Belongs to the peptidase M1 family.</text>
</comment>
<keyword evidence="18" id="KW-1185">Reference proteome</keyword>
<dbReference type="Proteomes" id="UP000199630">
    <property type="component" value="Unassembled WGS sequence"/>
</dbReference>
<dbReference type="GO" id="GO:0016285">
    <property type="term" value="F:alanyl aminopeptidase activity"/>
    <property type="evidence" value="ECO:0007669"/>
    <property type="project" value="UniProtKB-EC"/>
</dbReference>
<dbReference type="InterPro" id="IPR037144">
    <property type="entry name" value="Peptidase_M1_pepN_C_sf"/>
</dbReference>
<dbReference type="Gene3D" id="2.60.40.1840">
    <property type="match status" value="1"/>
</dbReference>
<evidence type="ECO:0000259" key="15">
    <source>
        <dbReference type="Pfam" id="PF17432"/>
    </source>
</evidence>
<keyword evidence="9" id="KW-0378">Hydrolase</keyword>
<evidence type="ECO:0000256" key="12">
    <source>
        <dbReference type="NCBIfam" id="TIGR02414"/>
    </source>
</evidence>
<dbReference type="InterPro" id="IPR038438">
    <property type="entry name" value="PepN_Ig-like_sf"/>
</dbReference>